<dbReference type="AlphaFoldDB" id="A0A9D1FFB8"/>
<sequence length="184" mass="20850">MIDAFDKNMMIIAGENPKSTQEKQLNATDKKKISDEYFKLFFNLTYSNWLRGGNLGAAWYSTIEQMKQFVTAKNANNPASMYMRQIFAAHNARWAQVMMTNRHRNDVIDAPATQKQSWRERAAKNTTAALKALNDTVAAYTPRAQAKANATNAQPAQVDALQSAAQKMQMLIMTQMRQRHVNSN</sequence>
<dbReference type="EMBL" id="DVJI01000005">
    <property type="protein sequence ID" value="HIS70546.1"/>
    <property type="molecule type" value="Genomic_DNA"/>
</dbReference>
<proteinExistence type="predicted"/>
<dbReference type="Proteomes" id="UP000886742">
    <property type="component" value="Unassembled WGS sequence"/>
</dbReference>
<name>A0A9D1FFB8_9PROT</name>
<comment type="caution">
    <text evidence="1">The sequence shown here is derived from an EMBL/GenBank/DDBJ whole genome shotgun (WGS) entry which is preliminary data.</text>
</comment>
<reference evidence="1" key="1">
    <citation type="submission" date="2020-10" db="EMBL/GenBank/DDBJ databases">
        <authorList>
            <person name="Gilroy R."/>
        </authorList>
    </citation>
    <scope>NUCLEOTIDE SEQUENCE</scope>
    <source>
        <strain evidence="1">ChiGjej3B3-5194</strain>
    </source>
</reference>
<evidence type="ECO:0000313" key="1">
    <source>
        <dbReference type="EMBL" id="HIS70546.1"/>
    </source>
</evidence>
<protein>
    <submittedName>
        <fullName evidence="1">Uncharacterized protein</fullName>
    </submittedName>
</protein>
<organism evidence="1 2">
    <name type="scientific">Candidatus Enterousia intestinigallinarum</name>
    <dbReference type="NCBI Taxonomy" id="2840790"/>
    <lineage>
        <taxon>Bacteria</taxon>
        <taxon>Pseudomonadati</taxon>
        <taxon>Pseudomonadota</taxon>
        <taxon>Alphaproteobacteria</taxon>
        <taxon>Candidatus Enterousia</taxon>
    </lineage>
</organism>
<accession>A0A9D1FFB8</accession>
<gene>
    <name evidence="1" type="ORF">IAD02_00965</name>
</gene>
<evidence type="ECO:0000313" key="2">
    <source>
        <dbReference type="Proteomes" id="UP000886742"/>
    </source>
</evidence>
<reference evidence="1" key="2">
    <citation type="journal article" date="2021" name="PeerJ">
        <title>Extensive microbial diversity within the chicken gut microbiome revealed by metagenomics and culture.</title>
        <authorList>
            <person name="Gilroy R."/>
            <person name="Ravi A."/>
            <person name="Getino M."/>
            <person name="Pursley I."/>
            <person name="Horton D.L."/>
            <person name="Alikhan N.F."/>
            <person name="Baker D."/>
            <person name="Gharbi K."/>
            <person name="Hall N."/>
            <person name="Watson M."/>
            <person name="Adriaenssens E.M."/>
            <person name="Foster-Nyarko E."/>
            <person name="Jarju S."/>
            <person name="Secka A."/>
            <person name="Antonio M."/>
            <person name="Oren A."/>
            <person name="Chaudhuri R.R."/>
            <person name="La Ragione R."/>
            <person name="Hildebrand F."/>
            <person name="Pallen M.J."/>
        </authorList>
    </citation>
    <scope>NUCLEOTIDE SEQUENCE</scope>
    <source>
        <strain evidence="1">ChiGjej3B3-5194</strain>
    </source>
</reference>